<evidence type="ECO:0000256" key="3">
    <source>
        <dbReference type="ARBA" id="ARBA00013368"/>
    </source>
</evidence>
<feature type="domain" description="Rad50/SbcC-type AAA" evidence="5">
    <location>
        <begin position="6"/>
        <end position="248"/>
    </location>
</feature>
<evidence type="ECO:0000256" key="4">
    <source>
        <dbReference type="SAM" id="Coils"/>
    </source>
</evidence>
<evidence type="ECO:0000256" key="2">
    <source>
        <dbReference type="ARBA" id="ARBA00011322"/>
    </source>
</evidence>
<dbReference type="InterPro" id="IPR017599">
    <property type="entry name" value="DNA_S_DndD"/>
</dbReference>
<dbReference type="AlphaFoldDB" id="A0A1Z4GDE1"/>
<dbReference type="OrthoDB" id="9795626at2"/>
<dbReference type="Gene3D" id="3.40.50.300">
    <property type="entry name" value="P-loop containing nucleotide triphosphate hydrolases"/>
    <property type="match status" value="2"/>
</dbReference>
<name>A0A1Z4GDE1_9CYAN</name>
<dbReference type="NCBIfam" id="TIGR03185">
    <property type="entry name" value="DNA_S_dndD"/>
    <property type="match status" value="1"/>
</dbReference>
<protein>
    <recommendedName>
        <fullName evidence="3">Nuclease SbcCD subunit C</fullName>
    </recommendedName>
</protein>
<dbReference type="EMBL" id="AP018174">
    <property type="protein sequence ID" value="BAY15545.1"/>
    <property type="molecule type" value="Genomic_DNA"/>
</dbReference>
<dbReference type="GO" id="GO:0016887">
    <property type="term" value="F:ATP hydrolysis activity"/>
    <property type="evidence" value="ECO:0007669"/>
    <property type="project" value="InterPro"/>
</dbReference>
<gene>
    <name evidence="6" type="ORF">NIES21_13620</name>
</gene>
<dbReference type="PANTHER" id="PTHR32114">
    <property type="entry name" value="ABC TRANSPORTER ABCH.3"/>
    <property type="match status" value="1"/>
</dbReference>
<proteinExistence type="inferred from homology"/>
<organism evidence="6 7">
    <name type="scientific">Anabaenopsis circularis NIES-21</name>
    <dbReference type="NCBI Taxonomy" id="1085406"/>
    <lineage>
        <taxon>Bacteria</taxon>
        <taxon>Bacillati</taxon>
        <taxon>Cyanobacteriota</taxon>
        <taxon>Cyanophyceae</taxon>
        <taxon>Nostocales</taxon>
        <taxon>Nodulariaceae</taxon>
        <taxon>Anabaenopsis</taxon>
    </lineage>
</organism>
<comment type="subunit">
    <text evidence="2">Heterodimer of SbcC and SbcD.</text>
</comment>
<evidence type="ECO:0000313" key="6">
    <source>
        <dbReference type="EMBL" id="BAY15545.1"/>
    </source>
</evidence>
<keyword evidence="4" id="KW-0175">Coiled coil</keyword>
<evidence type="ECO:0000256" key="1">
    <source>
        <dbReference type="ARBA" id="ARBA00006930"/>
    </source>
</evidence>
<dbReference type="Pfam" id="PF13476">
    <property type="entry name" value="AAA_23"/>
    <property type="match status" value="1"/>
</dbReference>
<accession>A0A1Z4GDE1</accession>
<dbReference type="PANTHER" id="PTHR32114:SF2">
    <property type="entry name" value="ABC TRANSPORTER ABCH.3"/>
    <property type="match status" value="1"/>
</dbReference>
<dbReference type="GO" id="GO:0006302">
    <property type="term" value="P:double-strand break repair"/>
    <property type="evidence" value="ECO:0007669"/>
    <property type="project" value="InterPro"/>
</dbReference>
<keyword evidence="7" id="KW-1185">Reference proteome</keyword>
<dbReference type="Proteomes" id="UP000218287">
    <property type="component" value="Chromosome"/>
</dbReference>
<feature type="coiled-coil region" evidence="4">
    <location>
        <begin position="213"/>
        <end position="257"/>
    </location>
</feature>
<evidence type="ECO:0000259" key="5">
    <source>
        <dbReference type="Pfam" id="PF13476"/>
    </source>
</evidence>
<comment type="similarity">
    <text evidence="1">Belongs to the SMC family. SbcC subfamily.</text>
</comment>
<reference evidence="6 7" key="1">
    <citation type="submission" date="2017-06" db="EMBL/GenBank/DDBJ databases">
        <title>Genome sequencing of cyanobaciteial culture collection at National Institute for Environmental Studies (NIES).</title>
        <authorList>
            <person name="Hirose Y."/>
            <person name="Shimura Y."/>
            <person name="Fujisawa T."/>
            <person name="Nakamura Y."/>
            <person name="Kawachi M."/>
        </authorList>
    </citation>
    <scope>NUCLEOTIDE SEQUENCE [LARGE SCALE GENOMIC DNA]</scope>
    <source>
        <strain evidence="6 7">NIES-21</strain>
    </source>
</reference>
<dbReference type="REBASE" id="206800">
    <property type="entry name" value="M.Aci21DndDP"/>
</dbReference>
<dbReference type="InterPro" id="IPR027417">
    <property type="entry name" value="P-loop_NTPase"/>
</dbReference>
<dbReference type="SUPFAM" id="SSF52540">
    <property type="entry name" value="P-loop containing nucleoside triphosphate hydrolases"/>
    <property type="match status" value="1"/>
</dbReference>
<evidence type="ECO:0000313" key="7">
    <source>
        <dbReference type="Proteomes" id="UP000218287"/>
    </source>
</evidence>
<feature type="coiled-coil region" evidence="4">
    <location>
        <begin position="401"/>
        <end position="486"/>
    </location>
</feature>
<sequence>MLFLELVLQNFGPYAGRQVINLDPRTEESPRPIILLGGMNGGGKTTLMDAIRLALYGHRSQCSTRGNLSYGDFLNQCVNSKANPAEKTRIELLIEHIEDDKPVKYRIVRIWEKNPKDGKDFLGILGDDDTWPVESLMNTWDDYIENLLPLGISNLFLFDGEQVRNLAEQESPPQIVIEAIRGLLGLELPDKLALDLEVLVNRKRKELADTKDLNTLEEIEKRLLQQKENYQAAEQELASLKNQIEELETIQQEALDKFVSEGGKIARDRSSLEQQQKEKNHTAETIRQSMCELAVGALPLALIPNLISQVQAQGTKEFRYQQVQLARDVLIERDQRLLEWLSQLKITSEQVDKIQSFLNDDAENLYTGYSQADAPWLEADEESLTQLDNIRYHLQNAKVYAKQQLANLKIIEEELVVLSRQVQTAAEPEAYQKLREAVEEAQNQVVQAKANYETTRRSLAELETTIEQTKKELREYTDKNIDSKNREHIITSATKVQETLKVFREKLTLRKLNKLEEEVKNCFLYLLHKSDLVFRIAIDTKTFALSLFDFEGKQVPKHRLSAGEKQLLAIAFLWGLAKVSGLRLPVAIDTPLGRLDSSHRQNLVEKYFPAASHQVILLSTDTEIGKKEVETLRKNEAIAREYLLKYDSSTRQTTVMENKYFW</sequence>
<dbReference type="InterPro" id="IPR038729">
    <property type="entry name" value="Rad50/SbcC_AAA"/>
</dbReference>